<protein>
    <submittedName>
        <fullName evidence="1">Uncharacterized protein</fullName>
    </submittedName>
</protein>
<dbReference type="Proteomes" id="UP001056120">
    <property type="component" value="Linkage Group LG22"/>
</dbReference>
<name>A0ACB9BS45_9ASTR</name>
<reference evidence="2" key="1">
    <citation type="journal article" date="2022" name="Mol. Ecol. Resour.">
        <title>The genomes of chicory, endive, great burdock and yacon provide insights into Asteraceae palaeo-polyploidization history and plant inulin production.</title>
        <authorList>
            <person name="Fan W."/>
            <person name="Wang S."/>
            <person name="Wang H."/>
            <person name="Wang A."/>
            <person name="Jiang F."/>
            <person name="Liu H."/>
            <person name="Zhao H."/>
            <person name="Xu D."/>
            <person name="Zhang Y."/>
        </authorList>
    </citation>
    <scope>NUCLEOTIDE SEQUENCE [LARGE SCALE GENOMIC DNA]</scope>
    <source>
        <strain evidence="2">cv. Yunnan</strain>
    </source>
</reference>
<organism evidence="1 2">
    <name type="scientific">Smallanthus sonchifolius</name>
    <dbReference type="NCBI Taxonomy" id="185202"/>
    <lineage>
        <taxon>Eukaryota</taxon>
        <taxon>Viridiplantae</taxon>
        <taxon>Streptophyta</taxon>
        <taxon>Embryophyta</taxon>
        <taxon>Tracheophyta</taxon>
        <taxon>Spermatophyta</taxon>
        <taxon>Magnoliopsida</taxon>
        <taxon>eudicotyledons</taxon>
        <taxon>Gunneridae</taxon>
        <taxon>Pentapetalae</taxon>
        <taxon>asterids</taxon>
        <taxon>campanulids</taxon>
        <taxon>Asterales</taxon>
        <taxon>Asteraceae</taxon>
        <taxon>Asteroideae</taxon>
        <taxon>Heliantheae alliance</taxon>
        <taxon>Millerieae</taxon>
        <taxon>Smallanthus</taxon>
    </lineage>
</organism>
<evidence type="ECO:0000313" key="1">
    <source>
        <dbReference type="EMBL" id="KAI3724862.1"/>
    </source>
</evidence>
<evidence type="ECO:0000313" key="2">
    <source>
        <dbReference type="Proteomes" id="UP001056120"/>
    </source>
</evidence>
<gene>
    <name evidence="1" type="ORF">L1987_64629</name>
</gene>
<keyword evidence="2" id="KW-1185">Reference proteome</keyword>
<comment type="caution">
    <text evidence="1">The sequence shown here is derived from an EMBL/GenBank/DDBJ whole genome shotgun (WGS) entry which is preliminary data.</text>
</comment>
<sequence>MMVSRDVKFFEDTFPYEKAKGEEEEIFTFPKRWENIQHNEYEASADQSLHDHEEPTNENIDQWGPSVTNLDGETEAQEIHGPGNEQSPESDPQSPPIQTDVNADNEVESLDEQIDDTEEINIGSNTKDTDYEKDADFDFQGLHLKV</sequence>
<dbReference type="EMBL" id="CM042039">
    <property type="protein sequence ID" value="KAI3724862.1"/>
    <property type="molecule type" value="Genomic_DNA"/>
</dbReference>
<accession>A0ACB9BS45</accession>
<proteinExistence type="predicted"/>
<reference evidence="1 2" key="2">
    <citation type="journal article" date="2022" name="Mol. Ecol. Resour.">
        <title>The genomes of chicory, endive, great burdock and yacon provide insights into Asteraceae paleo-polyploidization history and plant inulin production.</title>
        <authorList>
            <person name="Fan W."/>
            <person name="Wang S."/>
            <person name="Wang H."/>
            <person name="Wang A."/>
            <person name="Jiang F."/>
            <person name="Liu H."/>
            <person name="Zhao H."/>
            <person name="Xu D."/>
            <person name="Zhang Y."/>
        </authorList>
    </citation>
    <scope>NUCLEOTIDE SEQUENCE [LARGE SCALE GENOMIC DNA]</scope>
    <source>
        <strain evidence="2">cv. Yunnan</strain>
        <tissue evidence="1">Leaves</tissue>
    </source>
</reference>